<keyword evidence="2" id="KW-1185">Reference proteome</keyword>
<name>A0ABP2Y6T0_9BACT</name>
<gene>
    <name evidence="1" type="ORF">HMPREF0653_01716</name>
</gene>
<dbReference type="EMBL" id="AWUY01000151">
    <property type="protein sequence ID" value="ERJ75877.1"/>
    <property type="molecule type" value="Genomic_DNA"/>
</dbReference>
<sequence length="49" mass="5740">MIRKMKAAVLRCKIGCFEAQKRLFCVGKWFDRNIVECRAVANMDLEFAE</sequence>
<accession>A0ABP2Y6T0</accession>
<reference evidence="1 2" key="1">
    <citation type="submission" date="2013-06" db="EMBL/GenBank/DDBJ databases">
        <authorList>
            <person name="Weinstock G."/>
            <person name="Sodergren E."/>
            <person name="Lobos E.A."/>
            <person name="Fulton L."/>
            <person name="Fulton R."/>
            <person name="Courtney L."/>
            <person name="Fronick C."/>
            <person name="O'Laughlin M."/>
            <person name="Godfrey J."/>
            <person name="Wilson R.M."/>
            <person name="Miner T."/>
            <person name="Farmer C."/>
            <person name="Delehaunty K."/>
            <person name="Cordes M."/>
            <person name="Minx P."/>
            <person name="Tomlinson C."/>
            <person name="Chen J."/>
            <person name="Wollam A."/>
            <person name="Pepin K.H."/>
            <person name="Bhonagiri V."/>
            <person name="Zhang X."/>
            <person name="Warren W."/>
            <person name="Mitreva M."/>
            <person name="Mardis E.R."/>
            <person name="Wilson R.K."/>
        </authorList>
    </citation>
    <scope>NUCLEOTIDE SEQUENCE [LARGE SCALE GENOMIC DNA]</scope>
    <source>
        <strain evidence="1 2">ATCC 29426</strain>
    </source>
</reference>
<proteinExistence type="predicted"/>
<comment type="caution">
    <text evidence="1">The sequence shown here is derived from an EMBL/GenBank/DDBJ whole genome shotgun (WGS) entry which is preliminary data.</text>
</comment>
<protein>
    <submittedName>
        <fullName evidence="1">Uncharacterized protein</fullName>
    </submittedName>
</protein>
<organism evidence="1 2">
    <name type="scientific">Prevotella disiens JCM 6334 = ATCC 29426</name>
    <dbReference type="NCBI Taxonomy" id="1235811"/>
    <lineage>
        <taxon>Bacteria</taxon>
        <taxon>Pseudomonadati</taxon>
        <taxon>Bacteroidota</taxon>
        <taxon>Bacteroidia</taxon>
        <taxon>Bacteroidales</taxon>
        <taxon>Prevotellaceae</taxon>
        <taxon>Prevotella</taxon>
    </lineage>
</organism>
<evidence type="ECO:0000313" key="2">
    <source>
        <dbReference type="Proteomes" id="UP000016660"/>
    </source>
</evidence>
<evidence type="ECO:0000313" key="1">
    <source>
        <dbReference type="EMBL" id="ERJ75877.1"/>
    </source>
</evidence>
<dbReference type="Proteomes" id="UP000016660">
    <property type="component" value="Unassembled WGS sequence"/>
</dbReference>